<evidence type="ECO:0000256" key="2">
    <source>
        <dbReference type="ARBA" id="ARBA00023315"/>
    </source>
</evidence>
<dbReference type="PANTHER" id="PTHR42919:SF8">
    <property type="entry name" value="N-ALPHA-ACETYLTRANSFERASE 50"/>
    <property type="match status" value="1"/>
</dbReference>
<accession>A0A9D1S740</accession>
<dbReference type="Proteomes" id="UP000824111">
    <property type="component" value="Unassembled WGS sequence"/>
</dbReference>
<proteinExistence type="predicted"/>
<sequence>MSFSVKKVEQEDIKQLAAIASEVWHEYFPCILSEGQIDYMVEKFQSEHALRDQVENQGYEYYFLADSGTVIGYTGIKPEPGKLFLSKLYILKQYRKQGFASEAFAFLRQYCAERGLKSIWLTVNRHNADTIAVYKKKGFSVMREQEADIGGGYVMDDYVMELTL</sequence>
<dbReference type="InterPro" id="IPR016181">
    <property type="entry name" value="Acyl_CoA_acyltransferase"/>
</dbReference>
<dbReference type="AlphaFoldDB" id="A0A9D1S740"/>
<dbReference type="PANTHER" id="PTHR42919">
    <property type="entry name" value="N-ALPHA-ACETYLTRANSFERASE"/>
    <property type="match status" value="1"/>
</dbReference>
<dbReference type="Pfam" id="PF00583">
    <property type="entry name" value="Acetyltransf_1"/>
    <property type="match status" value="1"/>
</dbReference>
<dbReference type="InterPro" id="IPR051556">
    <property type="entry name" value="N-term/lysine_N-AcTrnsfr"/>
</dbReference>
<evidence type="ECO:0000259" key="3">
    <source>
        <dbReference type="PROSITE" id="PS51186"/>
    </source>
</evidence>
<feature type="domain" description="N-acetyltransferase" evidence="3">
    <location>
        <begin position="3"/>
        <end position="164"/>
    </location>
</feature>
<gene>
    <name evidence="4" type="ORF">IAB04_08455</name>
</gene>
<dbReference type="InterPro" id="IPR000182">
    <property type="entry name" value="GNAT_dom"/>
</dbReference>
<keyword evidence="2" id="KW-0012">Acyltransferase</keyword>
<dbReference type="SUPFAM" id="SSF55729">
    <property type="entry name" value="Acyl-CoA N-acyltransferases (Nat)"/>
    <property type="match status" value="1"/>
</dbReference>
<dbReference type="PROSITE" id="PS51186">
    <property type="entry name" value="GNAT"/>
    <property type="match status" value="1"/>
</dbReference>
<organism evidence="4 5">
    <name type="scientific">Candidatus Avimonoglobus intestinipullorum</name>
    <dbReference type="NCBI Taxonomy" id="2840699"/>
    <lineage>
        <taxon>Bacteria</taxon>
        <taxon>Bacillati</taxon>
        <taxon>Bacillota</taxon>
        <taxon>Clostridia</taxon>
        <taxon>Eubacteriales</taxon>
        <taxon>Candidatus Avimonoglobus</taxon>
    </lineage>
</organism>
<name>A0A9D1S740_9FIRM</name>
<comment type="caution">
    <text evidence="4">The sequence shown here is derived from an EMBL/GenBank/DDBJ whole genome shotgun (WGS) entry which is preliminary data.</text>
</comment>
<dbReference type="CDD" id="cd04301">
    <property type="entry name" value="NAT_SF"/>
    <property type="match status" value="1"/>
</dbReference>
<keyword evidence="1" id="KW-0808">Transferase</keyword>
<reference evidence="4" key="2">
    <citation type="journal article" date="2021" name="PeerJ">
        <title>Extensive microbial diversity within the chicken gut microbiome revealed by metagenomics and culture.</title>
        <authorList>
            <person name="Gilroy R."/>
            <person name="Ravi A."/>
            <person name="Getino M."/>
            <person name="Pursley I."/>
            <person name="Horton D.L."/>
            <person name="Alikhan N.F."/>
            <person name="Baker D."/>
            <person name="Gharbi K."/>
            <person name="Hall N."/>
            <person name="Watson M."/>
            <person name="Adriaenssens E.M."/>
            <person name="Foster-Nyarko E."/>
            <person name="Jarju S."/>
            <person name="Secka A."/>
            <person name="Antonio M."/>
            <person name="Oren A."/>
            <person name="Chaudhuri R.R."/>
            <person name="La Ragione R."/>
            <person name="Hildebrand F."/>
            <person name="Pallen M.J."/>
        </authorList>
    </citation>
    <scope>NUCLEOTIDE SEQUENCE</scope>
    <source>
        <strain evidence="4">ChiSjej4B22-9803</strain>
    </source>
</reference>
<dbReference type="GO" id="GO:0016747">
    <property type="term" value="F:acyltransferase activity, transferring groups other than amino-acyl groups"/>
    <property type="evidence" value="ECO:0007669"/>
    <property type="project" value="InterPro"/>
</dbReference>
<evidence type="ECO:0000313" key="5">
    <source>
        <dbReference type="Proteomes" id="UP000824111"/>
    </source>
</evidence>
<evidence type="ECO:0000256" key="1">
    <source>
        <dbReference type="ARBA" id="ARBA00022679"/>
    </source>
</evidence>
<dbReference type="Gene3D" id="3.40.630.30">
    <property type="match status" value="1"/>
</dbReference>
<protein>
    <submittedName>
        <fullName evidence="4">GNAT family N-acetyltransferase</fullName>
    </submittedName>
</protein>
<dbReference type="EMBL" id="DVND01000213">
    <property type="protein sequence ID" value="HIU49386.1"/>
    <property type="molecule type" value="Genomic_DNA"/>
</dbReference>
<evidence type="ECO:0000313" key="4">
    <source>
        <dbReference type="EMBL" id="HIU49386.1"/>
    </source>
</evidence>
<reference evidence="4" key="1">
    <citation type="submission" date="2020-10" db="EMBL/GenBank/DDBJ databases">
        <authorList>
            <person name="Gilroy R."/>
        </authorList>
    </citation>
    <scope>NUCLEOTIDE SEQUENCE</scope>
    <source>
        <strain evidence="4">ChiSjej4B22-9803</strain>
    </source>
</reference>